<name>A0A9D2EBD4_9MICO</name>
<reference evidence="2" key="2">
    <citation type="submission" date="2021-04" db="EMBL/GenBank/DDBJ databases">
        <authorList>
            <person name="Gilroy R."/>
        </authorList>
    </citation>
    <scope>NUCLEOTIDE SEQUENCE</scope>
    <source>
        <strain evidence="2">ChiGjej4B4-7305</strain>
    </source>
</reference>
<comment type="caution">
    <text evidence="2">The sequence shown here is derived from an EMBL/GenBank/DDBJ whole genome shotgun (WGS) entry which is preliminary data.</text>
</comment>
<feature type="transmembrane region" description="Helical" evidence="1">
    <location>
        <begin position="58"/>
        <end position="83"/>
    </location>
</feature>
<dbReference type="Proteomes" id="UP000824037">
    <property type="component" value="Unassembled WGS sequence"/>
</dbReference>
<evidence type="ECO:0000313" key="3">
    <source>
        <dbReference type="Proteomes" id="UP000824037"/>
    </source>
</evidence>
<reference evidence="2" key="1">
    <citation type="journal article" date="2021" name="PeerJ">
        <title>Extensive microbial diversity within the chicken gut microbiome revealed by metagenomics and culture.</title>
        <authorList>
            <person name="Gilroy R."/>
            <person name="Ravi A."/>
            <person name="Getino M."/>
            <person name="Pursley I."/>
            <person name="Horton D.L."/>
            <person name="Alikhan N.F."/>
            <person name="Baker D."/>
            <person name="Gharbi K."/>
            <person name="Hall N."/>
            <person name="Watson M."/>
            <person name="Adriaenssens E.M."/>
            <person name="Foster-Nyarko E."/>
            <person name="Jarju S."/>
            <person name="Secka A."/>
            <person name="Antonio M."/>
            <person name="Oren A."/>
            <person name="Chaudhuri R.R."/>
            <person name="La Ragione R."/>
            <person name="Hildebrand F."/>
            <person name="Pallen M.J."/>
        </authorList>
    </citation>
    <scope>NUCLEOTIDE SEQUENCE</scope>
    <source>
        <strain evidence="2">ChiGjej4B4-7305</strain>
    </source>
</reference>
<keyword evidence="1" id="KW-0812">Transmembrane</keyword>
<protein>
    <recommendedName>
        <fullName evidence="4">DUF3137 domain-containing protein</fullName>
    </recommendedName>
</protein>
<organism evidence="2 3">
    <name type="scientific">Candidatus Ruania gallistercoris</name>
    <dbReference type="NCBI Taxonomy" id="2838746"/>
    <lineage>
        <taxon>Bacteria</taxon>
        <taxon>Bacillati</taxon>
        <taxon>Actinomycetota</taxon>
        <taxon>Actinomycetes</taxon>
        <taxon>Micrococcales</taxon>
        <taxon>Ruaniaceae</taxon>
        <taxon>Ruania</taxon>
    </lineage>
</organism>
<keyword evidence="1" id="KW-1133">Transmembrane helix</keyword>
<sequence>MTQGPTRPQARRRRPVRRWVRRTGQTLGAIVATSGFVSCGVITGIAEVPTLDHPVVNLIFAGAVVVFLVSATLGAIWAAIVLLRQLVLRWPRRRALKQMAHQLGWHWHPRGKSVPSDLRFALTQIRPGPADHKRKPKYSEVLHGTFAGSTAIAYHFERGVSYELEVEQLVALQLPHSLPDLLIIDRAEDAYGVSSDQQFESAQFNHHWRVETEDHRYGSAFTHPQLMELLGSLDRSVTELRIRGSWLISHAPTAFTPGLLRVHLDALARIAAAVPAWVWQDFGGSVPGGAGHR</sequence>
<feature type="transmembrane region" description="Helical" evidence="1">
    <location>
        <begin position="27"/>
        <end position="46"/>
    </location>
</feature>
<proteinExistence type="predicted"/>
<gene>
    <name evidence="2" type="ORF">H9815_01910</name>
</gene>
<dbReference type="EMBL" id="DXBY01000039">
    <property type="protein sequence ID" value="HIZ34504.1"/>
    <property type="molecule type" value="Genomic_DNA"/>
</dbReference>
<evidence type="ECO:0000313" key="2">
    <source>
        <dbReference type="EMBL" id="HIZ34504.1"/>
    </source>
</evidence>
<keyword evidence="1" id="KW-0472">Membrane</keyword>
<evidence type="ECO:0000256" key="1">
    <source>
        <dbReference type="SAM" id="Phobius"/>
    </source>
</evidence>
<dbReference type="AlphaFoldDB" id="A0A9D2EBD4"/>
<accession>A0A9D2EBD4</accession>
<evidence type="ECO:0008006" key="4">
    <source>
        <dbReference type="Google" id="ProtNLM"/>
    </source>
</evidence>